<evidence type="ECO:0000256" key="1">
    <source>
        <dbReference type="SAM" id="Phobius"/>
    </source>
</evidence>
<feature type="transmembrane region" description="Helical" evidence="1">
    <location>
        <begin position="12"/>
        <end position="31"/>
    </location>
</feature>
<keyword evidence="1" id="KW-0812">Transmembrane</keyword>
<sequence>MKFKIENKTKRYIFYLIILLILYYFVETLPLRQRQSRNDLVSENIKSLEDTTKELSDIIAQDKEAINNFFYNQKTSEKILGLIKTYPADRELKISDNVKIFLQQEGNPVKISYKDNEFEIVNTKVRDSEDSKNNAAITYDVLVTKNPNAANNYELIHDLKTYMVDSYGQDAFDNFLDRIIEQTIKENEELINKLNTGKKKK</sequence>
<gene>
    <name evidence="2" type="ORF">ACCQ41_07865</name>
</gene>
<evidence type="ECO:0000313" key="3">
    <source>
        <dbReference type="Proteomes" id="UP001637996"/>
    </source>
</evidence>
<protein>
    <submittedName>
        <fullName evidence="2">Uncharacterized protein</fullName>
    </submittedName>
</protein>
<keyword evidence="1" id="KW-1133">Transmembrane helix</keyword>
<evidence type="ECO:0000313" key="2">
    <source>
        <dbReference type="EMBL" id="MFO3666153.1"/>
    </source>
</evidence>
<reference evidence="2 3" key="1">
    <citation type="journal article" date="2025" name="Anaerobe">
        <title>Description of Anaerococcus kampingiae sp. nov., Anaerococcus groningensis sp. nov., Anaerococcus martiniensis sp. nov., and Anaerococcus cruorum sp. nov., isolated from human clinical specimens.</title>
        <authorList>
            <person name="Boiten K.E."/>
            <person name="Meijer J."/>
            <person name="van Wezel E.M."/>
            <person name="Veloo A.C.M."/>
        </authorList>
    </citation>
    <scope>NUCLEOTIDE SEQUENCE [LARGE SCALE GENOMIC DNA]</scope>
    <source>
        <strain evidence="2 3">ENR0831</strain>
    </source>
</reference>
<dbReference type="RefSeq" id="WP_410031790.1">
    <property type="nucleotide sequence ID" value="NZ_JBGMEI010000013.1"/>
</dbReference>
<keyword evidence="3" id="KW-1185">Reference proteome</keyword>
<comment type="caution">
    <text evidence="2">The sequence shown here is derived from an EMBL/GenBank/DDBJ whole genome shotgun (WGS) entry which is preliminary data.</text>
</comment>
<keyword evidence="1" id="KW-0472">Membrane</keyword>
<dbReference type="Proteomes" id="UP001637996">
    <property type="component" value="Unassembled WGS sequence"/>
</dbReference>
<name>A0ABW9MA21_9FIRM</name>
<organism evidence="2 3">
    <name type="scientific">Anaerococcus martiniensis</name>
    <dbReference type="NCBI Taxonomy" id="3115615"/>
    <lineage>
        <taxon>Bacteria</taxon>
        <taxon>Bacillati</taxon>
        <taxon>Bacillota</taxon>
        <taxon>Tissierellia</taxon>
        <taxon>Tissierellales</taxon>
        <taxon>Peptoniphilaceae</taxon>
        <taxon>Anaerococcus</taxon>
    </lineage>
</organism>
<dbReference type="EMBL" id="JBGMEI010000013">
    <property type="protein sequence ID" value="MFO3666153.1"/>
    <property type="molecule type" value="Genomic_DNA"/>
</dbReference>
<accession>A0ABW9MA21</accession>
<proteinExistence type="predicted"/>